<dbReference type="EMBL" id="HACG01012479">
    <property type="protein sequence ID" value="CEK59344.1"/>
    <property type="molecule type" value="Transcribed_RNA"/>
</dbReference>
<name>A0A0B6YSW3_9EUPU</name>
<proteinExistence type="predicted"/>
<protein>
    <submittedName>
        <fullName evidence="2">Uncharacterized protein</fullName>
    </submittedName>
</protein>
<feature type="non-terminal residue" evidence="2">
    <location>
        <position position="1"/>
    </location>
</feature>
<feature type="coiled-coil region" evidence="1">
    <location>
        <begin position="4"/>
        <end position="33"/>
    </location>
</feature>
<evidence type="ECO:0000313" key="2">
    <source>
        <dbReference type="EMBL" id="CEK59344.1"/>
    </source>
</evidence>
<sequence>ELKNLALEKEYALKEARLRKEQAKNQNKYDQELESRRRSIESLYRKVCKENHSLQHELAVIAENSSSIKYTDDVNRFKSRLKMVLDLTVSQDVTDSVNKKQT</sequence>
<organism evidence="2">
    <name type="scientific">Arion vulgaris</name>
    <dbReference type="NCBI Taxonomy" id="1028688"/>
    <lineage>
        <taxon>Eukaryota</taxon>
        <taxon>Metazoa</taxon>
        <taxon>Spiralia</taxon>
        <taxon>Lophotrochozoa</taxon>
        <taxon>Mollusca</taxon>
        <taxon>Gastropoda</taxon>
        <taxon>Heterobranchia</taxon>
        <taxon>Euthyneura</taxon>
        <taxon>Panpulmonata</taxon>
        <taxon>Eupulmonata</taxon>
        <taxon>Stylommatophora</taxon>
        <taxon>Helicina</taxon>
        <taxon>Arionoidea</taxon>
        <taxon>Arionidae</taxon>
        <taxon>Arion</taxon>
    </lineage>
</organism>
<reference evidence="2" key="1">
    <citation type="submission" date="2014-12" db="EMBL/GenBank/DDBJ databases">
        <title>Insight into the proteome of Arion vulgaris.</title>
        <authorList>
            <person name="Aradska J."/>
            <person name="Bulat T."/>
            <person name="Smidak R."/>
            <person name="Sarate P."/>
            <person name="Gangsoo J."/>
            <person name="Sialana F."/>
            <person name="Bilban M."/>
            <person name="Lubec G."/>
        </authorList>
    </citation>
    <scope>NUCLEOTIDE SEQUENCE</scope>
    <source>
        <tissue evidence="2">Skin</tissue>
    </source>
</reference>
<dbReference type="AlphaFoldDB" id="A0A0B6YSW3"/>
<accession>A0A0B6YSW3</accession>
<keyword evidence="1" id="KW-0175">Coiled coil</keyword>
<gene>
    <name evidence="2" type="primary">ORF36018</name>
</gene>
<evidence type="ECO:0000256" key="1">
    <source>
        <dbReference type="SAM" id="Coils"/>
    </source>
</evidence>